<comment type="caution">
    <text evidence="1">The sequence shown here is derived from an EMBL/GenBank/DDBJ whole genome shotgun (WGS) entry which is preliminary data.</text>
</comment>
<name>A0A232F1F0_9HYME</name>
<evidence type="ECO:0000313" key="2">
    <source>
        <dbReference type="Proteomes" id="UP000215335"/>
    </source>
</evidence>
<dbReference type="Proteomes" id="UP000215335">
    <property type="component" value="Unassembled WGS sequence"/>
</dbReference>
<proteinExistence type="predicted"/>
<dbReference type="EMBL" id="NNAY01001273">
    <property type="protein sequence ID" value="OXU24541.1"/>
    <property type="molecule type" value="Genomic_DNA"/>
</dbReference>
<reference evidence="1 2" key="1">
    <citation type="journal article" date="2017" name="Curr. Biol.">
        <title>The Evolution of Venom by Co-option of Single-Copy Genes.</title>
        <authorList>
            <person name="Martinson E.O."/>
            <person name="Mrinalini"/>
            <person name="Kelkar Y.D."/>
            <person name="Chang C.H."/>
            <person name="Werren J.H."/>
        </authorList>
    </citation>
    <scope>NUCLEOTIDE SEQUENCE [LARGE SCALE GENOMIC DNA]</scope>
    <source>
        <strain evidence="1 2">Alberta</strain>
        <tissue evidence="1">Whole body</tissue>
    </source>
</reference>
<gene>
    <name evidence="1" type="ORF">TSAR_015609</name>
</gene>
<dbReference type="AlphaFoldDB" id="A0A232F1F0"/>
<keyword evidence="2" id="KW-1185">Reference proteome</keyword>
<accession>A0A232F1F0</accession>
<sequence>MPCKIEPFKSRVLYKIYYSTDC</sequence>
<protein>
    <submittedName>
        <fullName evidence="1">Uncharacterized protein</fullName>
    </submittedName>
</protein>
<evidence type="ECO:0000313" key="1">
    <source>
        <dbReference type="EMBL" id="OXU24541.1"/>
    </source>
</evidence>
<organism evidence="1 2">
    <name type="scientific">Trichomalopsis sarcophagae</name>
    <dbReference type="NCBI Taxonomy" id="543379"/>
    <lineage>
        <taxon>Eukaryota</taxon>
        <taxon>Metazoa</taxon>
        <taxon>Ecdysozoa</taxon>
        <taxon>Arthropoda</taxon>
        <taxon>Hexapoda</taxon>
        <taxon>Insecta</taxon>
        <taxon>Pterygota</taxon>
        <taxon>Neoptera</taxon>
        <taxon>Endopterygota</taxon>
        <taxon>Hymenoptera</taxon>
        <taxon>Apocrita</taxon>
        <taxon>Proctotrupomorpha</taxon>
        <taxon>Chalcidoidea</taxon>
        <taxon>Pteromalidae</taxon>
        <taxon>Pteromalinae</taxon>
        <taxon>Trichomalopsis</taxon>
    </lineage>
</organism>